<evidence type="ECO:0000259" key="5">
    <source>
        <dbReference type="PROSITE" id="PS50983"/>
    </source>
</evidence>
<organism evidence="6 7">
    <name type="scientific">Methanochimaera problematica</name>
    <dbReference type="NCBI Taxonomy" id="2609417"/>
    <lineage>
        <taxon>Archaea</taxon>
        <taxon>Methanobacteriati</taxon>
        <taxon>Methanobacteriota</taxon>
        <taxon>Stenosarchaea group</taxon>
        <taxon>Methanomicrobia</taxon>
        <taxon>Methanomicrobiales</taxon>
        <taxon>Methanomicrobiaceae</taxon>
        <taxon>Methanochimaera</taxon>
    </lineage>
</organism>
<evidence type="ECO:0000256" key="4">
    <source>
        <dbReference type="SAM" id="Phobius"/>
    </source>
</evidence>
<dbReference type="PANTHER" id="PTHR30535">
    <property type="entry name" value="VITAMIN B12-BINDING PROTEIN"/>
    <property type="match status" value="1"/>
</dbReference>
<dbReference type="SUPFAM" id="SSF48239">
    <property type="entry name" value="Terpenoid cyclases/Protein prenyltransferases"/>
    <property type="match status" value="2"/>
</dbReference>
<dbReference type="AlphaFoldDB" id="A0AA97FCF0"/>
<keyword evidence="7" id="KW-1185">Reference proteome</keyword>
<accession>A0AA97FCF0</accession>
<dbReference type="SUPFAM" id="SSF53807">
    <property type="entry name" value="Helical backbone' metal receptor"/>
    <property type="match status" value="1"/>
</dbReference>
<dbReference type="InterPro" id="IPR054828">
    <property type="entry name" value="Vit_B12_bind_prot"/>
</dbReference>
<evidence type="ECO:0000256" key="3">
    <source>
        <dbReference type="SAM" id="MobiDB-lite"/>
    </source>
</evidence>
<gene>
    <name evidence="6" type="ORF">F1737_01715</name>
</gene>
<sequence length="675" mass="73590">MSKFTTFTTIFLIFMMAVACACAYPLTQNDNNVENALDYIKTCQKDDGGFGESDRGSNPATSTWAIMAIVSAGQDPKDWKKNGTSAIDYLYSISDETYSIDGTTETAKMIMTITAAGYDPENFAGNNFITLLSGKKKENGQFGDHIYTTSWAVTALSANGIDASDSIKWLKSVQNEDGGFGWTKGAESDCDDTSSTLMALIAGGEPQDSESVQKAISFLKISQKENGGFNYGGSSEANSASDSWAIQAIVAAGENPESWTTKSGNNPVSHLLSLQADKGYFKWTDYLEDNKCRMSTNAIPALMGKPYPVMKNQKTDSLKNTVTSKTPDNSNQKETLKPENTVKSDSSSADSANQDIEYHVEITDDMGYTTEISKIPERIISLAPSNTEILYAIGAGDRVVGVTDYCNYPKEAQSKEKAGGFSSVNIEKVVSLKPDLVVAAYGNTEDVVNHLKDLGMSVITLNPTDLDSVLSDITLLGKATGNVKEAGELVSSLSKRIENVKSIAEQDECTPEVAHIVWYDPIWISGKNTFQDELIKTSNGNNAFGDMDSWVIVSMEDFITKNPDVLIVNSGSGMDQNSRDCIYEYIMNEPRFKNIKAVKEGRVYIADSDTIDRGGPRIVDALEEVAADIHPEMFENTNTKTETINSQTTPVYPVVAIVSVILSVFMTGFIRRRKD</sequence>
<dbReference type="InterPro" id="IPR001330">
    <property type="entry name" value="Prenyltrans"/>
</dbReference>
<feature type="compositionally biased region" description="Polar residues" evidence="3">
    <location>
        <begin position="319"/>
        <end position="333"/>
    </location>
</feature>
<evidence type="ECO:0000313" key="6">
    <source>
        <dbReference type="EMBL" id="WOF15488.1"/>
    </source>
</evidence>
<dbReference type="Pfam" id="PF13243">
    <property type="entry name" value="SQHop_cyclase_C"/>
    <property type="match status" value="1"/>
</dbReference>
<dbReference type="CDD" id="cd01144">
    <property type="entry name" value="BtuF"/>
    <property type="match status" value="1"/>
</dbReference>
<dbReference type="NCBIfam" id="NF038402">
    <property type="entry name" value="TroA_like"/>
    <property type="match status" value="1"/>
</dbReference>
<feature type="region of interest" description="Disordered" evidence="3">
    <location>
        <begin position="319"/>
        <end position="354"/>
    </location>
</feature>
<dbReference type="PANTHER" id="PTHR30535:SF34">
    <property type="entry name" value="MOLYBDATE-BINDING PROTEIN MOLA"/>
    <property type="match status" value="1"/>
</dbReference>
<name>A0AA97FCF0_9EURY</name>
<keyword evidence="4" id="KW-1133">Transmembrane helix</keyword>
<dbReference type="RefSeq" id="WP_317137058.1">
    <property type="nucleotide sequence ID" value="NZ_CP043875.1"/>
</dbReference>
<dbReference type="InterPro" id="IPR002491">
    <property type="entry name" value="ABC_transptr_periplasmic_BD"/>
</dbReference>
<dbReference type="GeneID" id="85228846"/>
<feature type="transmembrane region" description="Helical" evidence="4">
    <location>
        <begin position="651"/>
        <end position="670"/>
    </location>
</feature>
<dbReference type="InterPro" id="IPR032696">
    <property type="entry name" value="SQ_cyclase_C"/>
</dbReference>
<evidence type="ECO:0000256" key="2">
    <source>
        <dbReference type="ARBA" id="ARBA00022737"/>
    </source>
</evidence>
<dbReference type="Gene3D" id="1.50.10.20">
    <property type="match status" value="2"/>
</dbReference>
<dbReference type="Pfam" id="PF00432">
    <property type="entry name" value="Prenyltrans"/>
    <property type="match status" value="1"/>
</dbReference>
<evidence type="ECO:0000256" key="1">
    <source>
        <dbReference type="ARBA" id="ARBA00022729"/>
    </source>
</evidence>
<dbReference type="GO" id="GO:0003824">
    <property type="term" value="F:catalytic activity"/>
    <property type="evidence" value="ECO:0007669"/>
    <property type="project" value="InterPro"/>
</dbReference>
<feature type="domain" description="Fe/B12 periplasmic-binding" evidence="5">
    <location>
        <begin position="378"/>
        <end position="633"/>
    </location>
</feature>
<reference evidence="6 7" key="1">
    <citation type="submission" date="2019-09" db="EMBL/GenBank/DDBJ databases">
        <title>The complete genome of Methanoplanus sp. FWC-SCC4.</title>
        <authorList>
            <person name="Chen S.-C."/>
            <person name="Zhou Y.-Z."/>
            <person name="Lai M.-C."/>
        </authorList>
    </citation>
    <scope>NUCLEOTIDE SEQUENCE [LARGE SCALE GENOMIC DNA]</scope>
    <source>
        <strain evidence="6 7">FWC-SCC4</strain>
    </source>
</reference>
<dbReference type="InterPro" id="IPR008930">
    <property type="entry name" value="Terpenoid_cyclase/PrenylTrfase"/>
</dbReference>
<keyword evidence="1" id="KW-0732">Signal</keyword>
<keyword evidence="4" id="KW-0812">Transmembrane</keyword>
<dbReference type="Proteomes" id="UP001301797">
    <property type="component" value="Chromosome"/>
</dbReference>
<evidence type="ECO:0000313" key="7">
    <source>
        <dbReference type="Proteomes" id="UP001301797"/>
    </source>
</evidence>
<dbReference type="CDD" id="cd00688">
    <property type="entry name" value="ISOPREN_C2_like"/>
    <property type="match status" value="1"/>
</dbReference>
<dbReference type="InterPro" id="IPR050902">
    <property type="entry name" value="ABC_Transporter_SBP"/>
</dbReference>
<protein>
    <submittedName>
        <fullName evidence="6">ABC transporter substrate-binding protein</fullName>
    </submittedName>
</protein>
<dbReference type="PROSITE" id="PS51257">
    <property type="entry name" value="PROKAR_LIPOPROTEIN"/>
    <property type="match status" value="1"/>
</dbReference>
<keyword evidence="2" id="KW-0677">Repeat</keyword>
<proteinExistence type="predicted"/>
<dbReference type="PROSITE" id="PS50983">
    <property type="entry name" value="FE_B12_PBP"/>
    <property type="match status" value="1"/>
</dbReference>
<dbReference type="KEGG" id="mefw:F1737_01715"/>
<dbReference type="EMBL" id="CP043875">
    <property type="protein sequence ID" value="WOF15488.1"/>
    <property type="molecule type" value="Genomic_DNA"/>
</dbReference>
<dbReference type="GO" id="GO:0071281">
    <property type="term" value="P:cellular response to iron ion"/>
    <property type="evidence" value="ECO:0007669"/>
    <property type="project" value="TreeGrafter"/>
</dbReference>
<dbReference type="Pfam" id="PF01497">
    <property type="entry name" value="Peripla_BP_2"/>
    <property type="match status" value="1"/>
</dbReference>
<dbReference type="Gene3D" id="3.40.50.1980">
    <property type="entry name" value="Nitrogenase molybdenum iron protein domain"/>
    <property type="match status" value="2"/>
</dbReference>
<keyword evidence="4" id="KW-0472">Membrane</keyword>